<keyword evidence="2" id="KW-1185">Reference proteome</keyword>
<feature type="region of interest" description="Disordered" evidence="1">
    <location>
        <begin position="39"/>
        <end position="97"/>
    </location>
</feature>
<reference evidence="3" key="1">
    <citation type="submission" date="2025-08" db="UniProtKB">
        <authorList>
            <consortium name="RefSeq"/>
        </authorList>
    </citation>
    <scope>IDENTIFICATION</scope>
</reference>
<sequence length="143" mass="15610">MLKVCLLSVCTYLREYVCVISITSLFQAEEGPEVLLVKGGGGSGGSPEGTMVMEDNQTTPPPEPTEEPAEQHRATQSHWGEGHLTGGHSISVKPAGHNTWRDDQPITVDEGMWNLNTALYHDRVCKCSGCRSWRIVSGQAEED</sequence>
<evidence type="ECO:0000256" key="1">
    <source>
        <dbReference type="SAM" id="MobiDB-lite"/>
    </source>
</evidence>
<evidence type="ECO:0000313" key="3">
    <source>
        <dbReference type="RefSeq" id="XP_014064788.2"/>
    </source>
</evidence>
<dbReference type="AlphaFoldDB" id="A0A1S3SKC4"/>
<proteinExistence type="predicted"/>
<name>A0A1S3SKC4_SALSA</name>
<evidence type="ECO:0000313" key="2">
    <source>
        <dbReference type="Proteomes" id="UP001652741"/>
    </source>
</evidence>
<dbReference type="Proteomes" id="UP001652741">
    <property type="component" value="Chromosome ssa08"/>
</dbReference>
<organism evidence="2 3">
    <name type="scientific">Salmo salar</name>
    <name type="common">Atlantic salmon</name>
    <dbReference type="NCBI Taxonomy" id="8030"/>
    <lineage>
        <taxon>Eukaryota</taxon>
        <taxon>Metazoa</taxon>
        <taxon>Chordata</taxon>
        <taxon>Craniata</taxon>
        <taxon>Vertebrata</taxon>
        <taxon>Euteleostomi</taxon>
        <taxon>Actinopterygii</taxon>
        <taxon>Neopterygii</taxon>
        <taxon>Teleostei</taxon>
        <taxon>Protacanthopterygii</taxon>
        <taxon>Salmoniformes</taxon>
        <taxon>Salmonidae</taxon>
        <taxon>Salmoninae</taxon>
        <taxon>Salmo</taxon>
    </lineage>
</organism>
<dbReference type="RefSeq" id="XP_014064788.2">
    <property type="nucleotide sequence ID" value="XM_014209313.2"/>
</dbReference>
<dbReference type="GeneID" id="106610137"/>
<accession>A0A1S3SKC4</accession>
<gene>
    <name evidence="3" type="primary">LOC106610137</name>
</gene>
<protein>
    <submittedName>
        <fullName evidence="3">Uncharacterized protein isoform X2</fullName>
    </submittedName>
</protein>